<feature type="transmembrane region" description="Helical" evidence="9">
    <location>
        <begin position="310"/>
        <end position="328"/>
    </location>
</feature>
<feature type="transmembrane region" description="Helical" evidence="9">
    <location>
        <begin position="223"/>
        <end position="248"/>
    </location>
</feature>
<feature type="compositionally biased region" description="Basic and acidic residues" evidence="8">
    <location>
        <begin position="28"/>
        <end position="38"/>
    </location>
</feature>
<dbReference type="PANTHER" id="PTHR21716:SF53">
    <property type="entry name" value="PERMEASE PERM-RELATED"/>
    <property type="match status" value="1"/>
</dbReference>
<dbReference type="GO" id="GO:0005886">
    <property type="term" value="C:plasma membrane"/>
    <property type="evidence" value="ECO:0007669"/>
    <property type="project" value="UniProtKB-SubCell"/>
</dbReference>
<evidence type="ECO:0000256" key="9">
    <source>
        <dbReference type="SAM" id="Phobius"/>
    </source>
</evidence>
<feature type="transmembrane region" description="Helical" evidence="9">
    <location>
        <begin position="378"/>
        <end position="403"/>
    </location>
</feature>
<feature type="region of interest" description="Disordered" evidence="8">
    <location>
        <begin position="1"/>
        <end position="38"/>
    </location>
</feature>
<evidence type="ECO:0000256" key="1">
    <source>
        <dbReference type="ARBA" id="ARBA00004651"/>
    </source>
</evidence>
<keyword evidence="5 9" id="KW-0812">Transmembrane</keyword>
<dbReference type="AlphaFoldDB" id="A0A3G9J3J9"/>
<evidence type="ECO:0000256" key="6">
    <source>
        <dbReference type="ARBA" id="ARBA00022989"/>
    </source>
</evidence>
<evidence type="ECO:0000256" key="7">
    <source>
        <dbReference type="ARBA" id="ARBA00023136"/>
    </source>
</evidence>
<gene>
    <name evidence="10" type="ORF">Back2_22910</name>
</gene>
<dbReference type="KEGG" id="nbe:Back2_22910"/>
<dbReference type="EMBL" id="AP019307">
    <property type="protein sequence ID" value="BBH18004.1"/>
    <property type="molecule type" value="Genomic_DNA"/>
</dbReference>
<evidence type="ECO:0000256" key="5">
    <source>
        <dbReference type="ARBA" id="ARBA00022692"/>
    </source>
</evidence>
<keyword evidence="3" id="KW-0813">Transport</keyword>
<dbReference type="OrthoDB" id="9784366at2"/>
<feature type="transmembrane region" description="Helical" evidence="9">
    <location>
        <begin position="284"/>
        <end position="304"/>
    </location>
</feature>
<comment type="subcellular location">
    <subcellularLocation>
        <location evidence="1">Cell membrane</location>
        <topology evidence="1">Multi-pass membrane protein</topology>
    </subcellularLocation>
</comment>
<dbReference type="GO" id="GO:0055085">
    <property type="term" value="P:transmembrane transport"/>
    <property type="evidence" value="ECO:0007669"/>
    <property type="project" value="TreeGrafter"/>
</dbReference>
<keyword evidence="11" id="KW-1185">Reference proteome</keyword>
<accession>A0A3G9J3J9</accession>
<dbReference type="PANTHER" id="PTHR21716">
    <property type="entry name" value="TRANSMEMBRANE PROTEIN"/>
    <property type="match status" value="1"/>
</dbReference>
<sequence length="432" mass="45766">MSSDGPQDHQPESVTEPASESAAEPAEETQRGRRENTERIALRVLNQLNQVRREREQEFAHAADGVLPRESRDRPRVPYGIDVASAWAWRLLLIVAAGWVLAKALGHLQVVVIPIVVALLISALVVPLVNLAERMRVPRSVGALLVVLVVVAIIASMLTFAGREVAAGASDLATQAAAGLDKLRSWLQTGPLHLTNNQIDGWLNSLQNALVHWSKDGNPVGKVTAVGSIALDVVAAMFIVLFSTYFFLAEGSRIWAWIVRLAPRSARTRLDSSGKVAWISLTQFVRATVIVAAVDAIGIMIGAAVLDVPFVAAIGVLVFLGAFVPILGATVAGTVAVLIAFVDHGIVTALIMLGWVVAVQQLEAHGLQPFLLGRWVRVHPLAVILSIATGVIVAGVAGALVAVPLAAATNAVALHLASLREDTDQVEPDAAV</sequence>
<comment type="similarity">
    <text evidence="2">Belongs to the autoinducer-2 exporter (AI-2E) (TC 2.A.86) family.</text>
</comment>
<reference evidence="10 11" key="1">
    <citation type="submission" date="2018-11" db="EMBL/GenBank/DDBJ databases">
        <title>Complete genome sequence of Nocardioides baekrokdamisoli strain KCTC 39748.</title>
        <authorList>
            <person name="Kang S.W."/>
            <person name="Lee K.C."/>
            <person name="Kim K.K."/>
            <person name="Kim J.S."/>
            <person name="Kim D.S."/>
            <person name="Ko S.H."/>
            <person name="Yang S.H."/>
            <person name="Shin Y.K."/>
            <person name="Lee J.S."/>
        </authorList>
    </citation>
    <scope>NUCLEOTIDE SEQUENCE [LARGE SCALE GENOMIC DNA]</scope>
    <source>
        <strain evidence="10 11">KCTC 39748</strain>
    </source>
</reference>
<evidence type="ECO:0000313" key="11">
    <source>
        <dbReference type="Proteomes" id="UP000271573"/>
    </source>
</evidence>
<dbReference type="InterPro" id="IPR002549">
    <property type="entry name" value="AI-2E-like"/>
</dbReference>
<feature type="compositionally biased region" description="Low complexity" evidence="8">
    <location>
        <begin position="12"/>
        <end position="24"/>
    </location>
</feature>
<feature type="transmembrane region" description="Helical" evidence="9">
    <location>
        <begin position="79"/>
        <end position="102"/>
    </location>
</feature>
<dbReference type="RefSeq" id="WP_125569378.1">
    <property type="nucleotide sequence ID" value="NZ_AP019307.1"/>
</dbReference>
<protein>
    <submittedName>
        <fullName evidence="10">AI-2E family transporter</fullName>
    </submittedName>
</protein>
<proteinExistence type="inferred from homology"/>
<keyword evidence="4" id="KW-1003">Cell membrane</keyword>
<keyword evidence="7 9" id="KW-0472">Membrane</keyword>
<feature type="compositionally biased region" description="Basic and acidic residues" evidence="8">
    <location>
        <begin position="1"/>
        <end position="11"/>
    </location>
</feature>
<evidence type="ECO:0000256" key="3">
    <source>
        <dbReference type="ARBA" id="ARBA00022448"/>
    </source>
</evidence>
<name>A0A3G9J3J9_9ACTN</name>
<evidence type="ECO:0000256" key="2">
    <source>
        <dbReference type="ARBA" id="ARBA00009773"/>
    </source>
</evidence>
<organism evidence="10 11">
    <name type="scientific">Nocardioides baekrokdamisoli</name>
    <dbReference type="NCBI Taxonomy" id="1804624"/>
    <lineage>
        <taxon>Bacteria</taxon>
        <taxon>Bacillati</taxon>
        <taxon>Actinomycetota</taxon>
        <taxon>Actinomycetes</taxon>
        <taxon>Propionibacteriales</taxon>
        <taxon>Nocardioidaceae</taxon>
        <taxon>Nocardioides</taxon>
    </lineage>
</organism>
<keyword evidence="6 9" id="KW-1133">Transmembrane helix</keyword>
<dbReference type="Pfam" id="PF01594">
    <property type="entry name" value="AI-2E_transport"/>
    <property type="match status" value="1"/>
</dbReference>
<evidence type="ECO:0000256" key="8">
    <source>
        <dbReference type="SAM" id="MobiDB-lite"/>
    </source>
</evidence>
<evidence type="ECO:0000313" key="10">
    <source>
        <dbReference type="EMBL" id="BBH18004.1"/>
    </source>
</evidence>
<feature type="transmembrane region" description="Helical" evidence="9">
    <location>
        <begin position="108"/>
        <end position="129"/>
    </location>
</feature>
<evidence type="ECO:0000256" key="4">
    <source>
        <dbReference type="ARBA" id="ARBA00022475"/>
    </source>
</evidence>
<feature type="transmembrane region" description="Helical" evidence="9">
    <location>
        <begin position="335"/>
        <end position="358"/>
    </location>
</feature>
<dbReference type="Proteomes" id="UP000271573">
    <property type="component" value="Chromosome"/>
</dbReference>
<feature type="transmembrane region" description="Helical" evidence="9">
    <location>
        <begin position="141"/>
        <end position="162"/>
    </location>
</feature>